<protein>
    <submittedName>
        <fullName evidence="3">Putative glycoside hydrolase</fullName>
    </submittedName>
</protein>
<keyword evidence="3" id="KW-0378">Hydrolase</keyword>
<evidence type="ECO:0000313" key="3">
    <source>
        <dbReference type="EMBL" id="QJA65139.1"/>
    </source>
</evidence>
<accession>A0A6M3J532</accession>
<dbReference type="GO" id="GO:0016787">
    <property type="term" value="F:hydrolase activity"/>
    <property type="evidence" value="ECO:0007669"/>
    <property type="project" value="UniProtKB-KW"/>
</dbReference>
<dbReference type="AlphaFoldDB" id="A0A6M3J532"/>
<evidence type="ECO:0000259" key="2">
    <source>
        <dbReference type="Pfam" id="PF05838"/>
    </source>
</evidence>
<dbReference type="InterPro" id="IPR008565">
    <property type="entry name" value="TtsA-like_GH18_dom"/>
</dbReference>
<keyword evidence="1" id="KW-0812">Transmembrane</keyword>
<feature type="domain" description="TtsA-like Glycoside hydrolase family 108" evidence="2">
    <location>
        <begin position="11"/>
        <end position="99"/>
    </location>
</feature>
<name>A0A6M3J532_9ZZZZ</name>
<keyword evidence="1" id="KW-0472">Membrane</keyword>
<dbReference type="Pfam" id="PF05838">
    <property type="entry name" value="Glyco_hydro_108"/>
    <property type="match status" value="1"/>
</dbReference>
<dbReference type="EMBL" id="MT141532">
    <property type="protein sequence ID" value="QJA65139.1"/>
    <property type="molecule type" value="Genomic_DNA"/>
</dbReference>
<dbReference type="SUPFAM" id="SSF53955">
    <property type="entry name" value="Lysozyme-like"/>
    <property type="match status" value="1"/>
</dbReference>
<proteinExistence type="predicted"/>
<keyword evidence="1" id="KW-1133">Transmembrane helix</keyword>
<dbReference type="EMBL" id="MT142240">
    <property type="protein sequence ID" value="QJA76727.1"/>
    <property type="molecule type" value="Genomic_DNA"/>
</dbReference>
<dbReference type="InterPro" id="IPR023346">
    <property type="entry name" value="Lysozyme-like_dom_sf"/>
</dbReference>
<reference evidence="3" key="1">
    <citation type="submission" date="2020-03" db="EMBL/GenBank/DDBJ databases">
        <title>The deep terrestrial virosphere.</title>
        <authorList>
            <person name="Holmfeldt K."/>
            <person name="Nilsson E."/>
            <person name="Simone D."/>
            <person name="Lopez-Fernandez M."/>
            <person name="Wu X."/>
            <person name="de Brujin I."/>
            <person name="Lundin D."/>
            <person name="Andersson A."/>
            <person name="Bertilsson S."/>
            <person name="Dopson M."/>
        </authorList>
    </citation>
    <scope>NUCLEOTIDE SEQUENCE</scope>
    <source>
        <strain evidence="4">MM415A01453</strain>
        <strain evidence="3">MM415B00433</strain>
    </source>
</reference>
<evidence type="ECO:0000313" key="4">
    <source>
        <dbReference type="EMBL" id="QJA76727.1"/>
    </source>
</evidence>
<dbReference type="Gene3D" id="1.20.141.10">
    <property type="entry name" value="Chitosanase, subunit A, domain 1"/>
    <property type="match status" value="1"/>
</dbReference>
<organism evidence="3">
    <name type="scientific">viral metagenome</name>
    <dbReference type="NCBI Taxonomy" id="1070528"/>
    <lineage>
        <taxon>unclassified sequences</taxon>
        <taxon>metagenomes</taxon>
        <taxon>organismal metagenomes</taxon>
    </lineage>
</organism>
<feature type="transmembrane region" description="Helical" evidence="1">
    <location>
        <begin position="213"/>
        <end position="233"/>
    </location>
</feature>
<sequence length="236" mass="26795">MGNFSKSYGITARFEGGYQANENDYGNYACDQLIGTKYGIAAITLQDWIGRCPTVSDMKNLSQETAKQIYYKKFWLNIGGDHIGDQSVANMIFDAYVNQTGYLKAILRDAFAMNGITHVPRIPFTQETIDYINIFQGKMGYKFHQDLKEARRVKYLEQANKMGSEEFLEGWMGRCFTGSNFKYLDCSVPPDSTAYLDESMNRLNRQSYGVDPIFLGISGISLIVVIVTIFIIFKKN</sequence>
<evidence type="ECO:0000256" key="1">
    <source>
        <dbReference type="SAM" id="Phobius"/>
    </source>
</evidence>
<gene>
    <name evidence="4" type="ORF">MM415A01453_0010</name>
    <name evidence="3" type="ORF">MM415B00433_0047</name>
</gene>